<dbReference type="AlphaFoldDB" id="A0A8H4AS77"/>
<dbReference type="SUPFAM" id="SSF89957">
    <property type="entry name" value="MTH1187/YkoF-like"/>
    <property type="match status" value="1"/>
</dbReference>
<dbReference type="PANTHER" id="PTHR33777">
    <property type="entry name" value="UPF0045 PROTEIN ECM15"/>
    <property type="match status" value="1"/>
</dbReference>
<dbReference type="GO" id="GO:0005829">
    <property type="term" value="C:cytosol"/>
    <property type="evidence" value="ECO:0007669"/>
    <property type="project" value="TreeGrafter"/>
</dbReference>
<evidence type="ECO:0000259" key="2">
    <source>
        <dbReference type="Pfam" id="PF01910"/>
    </source>
</evidence>
<evidence type="ECO:0000313" key="3">
    <source>
        <dbReference type="EMBL" id="KAF0527905.1"/>
    </source>
</evidence>
<dbReference type="InterPro" id="IPR029756">
    <property type="entry name" value="MTH1187/YkoF-like"/>
</dbReference>
<dbReference type="NCBIfam" id="TIGR00106">
    <property type="entry name" value="MTH1187 family thiamine-binding protein"/>
    <property type="match status" value="1"/>
</dbReference>
<keyword evidence="4" id="KW-1185">Reference proteome</keyword>
<dbReference type="EMBL" id="WTPW01000272">
    <property type="protein sequence ID" value="KAF0527905.1"/>
    <property type="molecule type" value="Genomic_DNA"/>
</dbReference>
<sequence>MVSATDHVIADLSICTVGSGVNISKHICEVLCVLKETGLKHNVHACGTNIEGPLDKILETVQKCIAKLHDSNIPRLDTTLRIQSRTDKKMGIDESIKCTDKHEK</sequence>
<accession>A0A8H4AS77</accession>
<reference evidence="3 4" key="1">
    <citation type="journal article" date="2019" name="Environ. Microbiol.">
        <title>At the nexus of three kingdoms: the genome of the mycorrhizal fungus Gigaspora margarita provides insights into plant, endobacterial and fungal interactions.</title>
        <authorList>
            <person name="Venice F."/>
            <person name="Ghignone S."/>
            <person name="Salvioli di Fossalunga A."/>
            <person name="Amselem J."/>
            <person name="Novero M."/>
            <person name="Xianan X."/>
            <person name="Sedzielewska Toro K."/>
            <person name="Morin E."/>
            <person name="Lipzen A."/>
            <person name="Grigoriev I.V."/>
            <person name="Henrissat B."/>
            <person name="Martin F.M."/>
            <person name="Bonfante P."/>
        </authorList>
    </citation>
    <scope>NUCLEOTIDE SEQUENCE [LARGE SCALE GENOMIC DNA]</scope>
    <source>
        <strain evidence="3 4">BEG34</strain>
    </source>
</reference>
<evidence type="ECO:0000256" key="1">
    <source>
        <dbReference type="ARBA" id="ARBA00010272"/>
    </source>
</evidence>
<dbReference type="Proteomes" id="UP000439903">
    <property type="component" value="Unassembled WGS sequence"/>
</dbReference>
<name>A0A8H4AS77_GIGMA</name>
<organism evidence="3 4">
    <name type="scientific">Gigaspora margarita</name>
    <dbReference type="NCBI Taxonomy" id="4874"/>
    <lineage>
        <taxon>Eukaryota</taxon>
        <taxon>Fungi</taxon>
        <taxon>Fungi incertae sedis</taxon>
        <taxon>Mucoromycota</taxon>
        <taxon>Glomeromycotina</taxon>
        <taxon>Glomeromycetes</taxon>
        <taxon>Diversisporales</taxon>
        <taxon>Gigasporaceae</taxon>
        <taxon>Gigaspora</taxon>
    </lineage>
</organism>
<dbReference type="InterPro" id="IPR051614">
    <property type="entry name" value="UPF0045_domain"/>
</dbReference>
<dbReference type="PANTHER" id="PTHR33777:SF1">
    <property type="entry name" value="UPF0045 PROTEIN ECM15"/>
    <property type="match status" value="1"/>
</dbReference>
<gene>
    <name evidence="3" type="ORF">F8M41_013362</name>
</gene>
<dbReference type="Pfam" id="PF01910">
    <property type="entry name" value="Thiamine_BP"/>
    <property type="match status" value="1"/>
</dbReference>
<comment type="caution">
    <text evidence="3">The sequence shown here is derived from an EMBL/GenBank/DDBJ whole genome shotgun (WGS) entry which is preliminary data.</text>
</comment>
<dbReference type="InterPro" id="IPR002767">
    <property type="entry name" value="Thiamine_BP"/>
</dbReference>
<dbReference type="OrthoDB" id="5587367at2759"/>
<proteinExistence type="inferred from homology"/>
<feature type="domain" description="Thiamine-binding protein" evidence="2">
    <location>
        <begin position="10"/>
        <end position="97"/>
    </location>
</feature>
<dbReference type="Gene3D" id="3.30.70.930">
    <property type="match status" value="1"/>
</dbReference>
<protein>
    <submittedName>
        <fullName evidence="3">Thiamine-binding protein</fullName>
    </submittedName>
</protein>
<evidence type="ECO:0000313" key="4">
    <source>
        <dbReference type="Proteomes" id="UP000439903"/>
    </source>
</evidence>
<comment type="similarity">
    <text evidence="1">Belongs to the UPF0045 family.</text>
</comment>